<feature type="transmembrane region" description="Helical" evidence="10">
    <location>
        <begin position="393"/>
        <end position="416"/>
    </location>
</feature>
<organism evidence="12 13">
    <name type="scientific">Hypsibius exemplaris</name>
    <name type="common">Freshwater tardigrade</name>
    <dbReference type="NCBI Taxonomy" id="2072580"/>
    <lineage>
        <taxon>Eukaryota</taxon>
        <taxon>Metazoa</taxon>
        <taxon>Ecdysozoa</taxon>
        <taxon>Tardigrada</taxon>
        <taxon>Eutardigrada</taxon>
        <taxon>Parachela</taxon>
        <taxon>Hypsibioidea</taxon>
        <taxon>Hypsibiidae</taxon>
        <taxon>Hypsibius</taxon>
    </lineage>
</organism>
<dbReference type="GO" id="GO:0004930">
    <property type="term" value="F:G protein-coupled receptor activity"/>
    <property type="evidence" value="ECO:0007669"/>
    <property type="project" value="UniProtKB-KW"/>
</dbReference>
<evidence type="ECO:0000256" key="2">
    <source>
        <dbReference type="ARBA" id="ARBA00022475"/>
    </source>
</evidence>
<evidence type="ECO:0000313" key="12">
    <source>
        <dbReference type="EMBL" id="OWA49810.1"/>
    </source>
</evidence>
<feature type="transmembrane region" description="Helical" evidence="10">
    <location>
        <begin position="25"/>
        <end position="51"/>
    </location>
</feature>
<evidence type="ECO:0000256" key="10">
    <source>
        <dbReference type="SAM" id="Phobius"/>
    </source>
</evidence>
<keyword evidence="6 10" id="KW-0472">Membrane</keyword>
<dbReference type="AlphaFoldDB" id="A0A9X6N9D4"/>
<dbReference type="OrthoDB" id="2101615at2759"/>
<dbReference type="InterPro" id="IPR017452">
    <property type="entry name" value="GPCR_Rhodpsn_7TM"/>
</dbReference>
<feature type="transmembrane region" description="Helical" evidence="10">
    <location>
        <begin position="63"/>
        <end position="82"/>
    </location>
</feature>
<evidence type="ECO:0000256" key="5">
    <source>
        <dbReference type="ARBA" id="ARBA00023040"/>
    </source>
</evidence>
<comment type="subcellular location">
    <subcellularLocation>
        <location evidence="1">Cell membrane</location>
        <topology evidence="1">Multi-pass membrane protein</topology>
    </subcellularLocation>
</comment>
<feature type="region of interest" description="Disordered" evidence="9">
    <location>
        <begin position="272"/>
        <end position="374"/>
    </location>
</feature>
<accession>A0A9X6N9D4</accession>
<feature type="transmembrane region" description="Helical" evidence="10">
    <location>
        <begin position="102"/>
        <end position="123"/>
    </location>
</feature>
<dbReference type="InterPro" id="IPR000276">
    <property type="entry name" value="GPCR_Rhodpsn"/>
</dbReference>
<comment type="caution">
    <text evidence="12">The sequence shown here is derived from an EMBL/GenBank/DDBJ whole genome shotgun (WGS) entry which is preliminary data.</text>
</comment>
<keyword evidence="3 10" id="KW-0812">Transmembrane</keyword>
<keyword evidence="2" id="KW-1003">Cell membrane</keyword>
<keyword evidence="7" id="KW-0675">Receptor</keyword>
<gene>
    <name evidence="12" type="ORF">BV898_14345</name>
</gene>
<name>A0A9X6N9D4_HYPEX</name>
<evidence type="ECO:0000256" key="4">
    <source>
        <dbReference type="ARBA" id="ARBA00022989"/>
    </source>
</evidence>
<feature type="compositionally biased region" description="Polar residues" evidence="9">
    <location>
        <begin position="322"/>
        <end position="336"/>
    </location>
</feature>
<sequence>MSLNSSNNVTFQDQSAVDTNSTVSWTVASVFSIVTFTIGLLGNAVLLLLFIADRALRAQPFNVYLVNLLLANLGVILIQYPMDIITNLHSSQWVLGEPACTAYMYAVFILEAASENAHQLIALNRIWAAVSPVSYRSAHASARTAVVLSAGVWVYVHVVMGPGWIGDALYYRLPVTTNGCQMNLDGMPIYGWIVQLFIYELPLLTMIAAFPIILCVKTVRRRARLKKRSARIRPASESQSMAVQPVASHITDNRNIRSSRYAASDALASRSPLAPRAGSHAAASKAESQLAPQAESQLAPRAGSQMAPRAESQLAPRAGSQLAPQAESQLAPQAESQLAPRAGSQLAPRAESQLAPRAESQLAPRAESQLAPRAGSQLAPRAGLLSRRKSHRYLLLAMLIASVVVCWTPIDVYYRILMFYPNFYIPEFYQTATILFSFQTALDPIAFTFALDNVRASLVQRLFFLR</sequence>
<keyword evidence="4 10" id="KW-1133">Transmembrane helix</keyword>
<dbReference type="PANTHER" id="PTHR24248">
    <property type="entry name" value="ADRENERGIC RECEPTOR-RELATED G-PROTEIN COUPLED RECEPTOR"/>
    <property type="match status" value="1"/>
</dbReference>
<proteinExistence type="predicted"/>
<evidence type="ECO:0000313" key="13">
    <source>
        <dbReference type="Proteomes" id="UP000192578"/>
    </source>
</evidence>
<dbReference type="PROSITE" id="PS50262">
    <property type="entry name" value="G_PROTEIN_RECEP_F1_2"/>
    <property type="match status" value="1"/>
</dbReference>
<evidence type="ECO:0000259" key="11">
    <source>
        <dbReference type="PROSITE" id="PS50262"/>
    </source>
</evidence>
<feature type="transmembrane region" description="Helical" evidence="10">
    <location>
        <begin position="144"/>
        <end position="165"/>
    </location>
</feature>
<evidence type="ECO:0000256" key="1">
    <source>
        <dbReference type="ARBA" id="ARBA00004651"/>
    </source>
</evidence>
<protein>
    <recommendedName>
        <fullName evidence="11">G-protein coupled receptors family 1 profile domain-containing protein</fullName>
    </recommendedName>
</protein>
<evidence type="ECO:0000256" key="6">
    <source>
        <dbReference type="ARBA" id="ARBA00023136"/>
    </source>
</evidence>
<dbReference type="PRINTS" id="PR00237">
    <property type="entry name" value="GPCRRHODOPSN"/>
</dbReference>
<evidence type="ECO:0000256" key="9">
    <source>
        <dbReference type="SAM" id="MobiDB-lite"/>
    </source>
</evidence>
<feature type="domain" description="G-protein coupled receptors family 1 profile" evidence="11">
    <location>
        <begin position="42"/>
        <end position="447"/>
    </location>
</feature>
<feature type="compositionally biased region" description="Polar residues" evidence="9">
    <location>
        <begin position="286"/>
        <end position="296"/>
    </location>
</feature>
<keyword evidence="8" id="KW-0807">Transducer</keyword>
<keyword evidence="5" id="KW-0297">G-protein coupled receptor</keyword>
<dbReference type="EMBL" id="MTYJ01000174">
    <property type="protein sequence ID" value="OWA49810.1"/>
    <property type="molecule type" value="Genomic_DNA"/>
</dbReference>
<feature type="transmembrane region" description="Helical" evidence="10">
    <location>
        <begin position="192"/>
        <end position="216"/>
    </location>
</feature>
<feature type="transmembrane region" description="Helical" evidence="10">
    <location>
        <begin position="428"/>
        <end position="451"/>
    </location>
</feature>
<evidence type="ECO:0000256" key="8">
    <source>
        <dbReference type="ARBA" id="ARBA00023224"/>
    </source>
</evidence>
<evidence type="ECO:0000256" key="7">
    <source>
        <dbReference type="ARBA" id="ARBA00023170"/>
    </source>
</evidence>
<dbReference type="Gene3D" id="1.20.1070.10">
    <property type="entry name" value="Rhodopsin 7-helix transmembrane proteins"/>
    <property type="match status" value="2"/>
</dbReference>
<keyword evidence="13" id="KW-1185">Reference proteome</keyword>
<dbReference type="GO" id="GO:0005886">
    <property type="term" value="C:plasma membrane"/>
    <property type="evidence" value="ECO:0007669"/>
    <property type="project" value="UniProtKB-SubCell"/>
</dbReference>
<dbReference type="Proteomes" id="UP000192578">
    <property type="component" value="Unassembled WGS sequence"/>
</dbReference>
<reference evidence="13" key="1">
    <citation type="submission" date="2017-01" db="EMBL/GenBank/DDBJ databases">
        <title>Comparative genomics of anhydrobiosis in the tardigrade Hypsibius dujardini.</title>
        <authorList>
            <person name="Yoshida Y."/>
            <person name="Koutsovoulos G."/>
            <person name="Laetsch D."/>
            <person name="Stevens L."/>
            <person name="Kumar S."/>
            <person name="Horikawa D."/>
            <person name="Ishino K."/>
            <person name="Komine S."/>
            <person name="Tomita M."/>
            <person name="Blaxter M."/>
            <person name="Arakawa K."/>
        </authorList>
    </citation>
    <scope>NUCLEOTIDE SEQUENCE [LARGE SCALE GENOMIC DNA]</scope>
    <source>
        <strain evidence="13">Z151</strain>
    </source>
</reference>
<evidence type="ECO:0000256" key="3">
    <source>
        <dbReference type="ARBA" id="ARBA00022692"/>
    </source>
</evidence>
<dbReference type="Pfam" id="PF00001">
    <property type="entry name" value="7tm_1"/>
    <property type="match status" value="1"/>
</dbReference>
<dbReference type="CDD" id="cd00637">
    <property type="entry name" value="7tm_classA_rhodopsin-like"/>
    <property type="match status" value="1"/>
</dbReference>
<feature type="region of interest" description="Disordered" evidence="9">
    <location>
        <begin position="227"/>
        <end position="249"/>
    </location>
</feature>
<dbReference type="SUPFAM" id="SSF81321">
    <property type="entry name" value="Family A G protein-coupled receptor-like"/>
    <property type="match status" value="1"/>
</dbReference>